<organism evidence="3">
    <name type="scientific">Graphocephala atropunctata</name>
    <dbReference type="NCBI Taxonomy" id="36148"/>
    <lineage>
        <taxon>Eukaryota</taxon>
        <taxon>Metazoa</taxon>
        <taxon>Ecdysozoa</taxon>
        <taxon>Arthropoda</taxon>
        <taxon>Hexapoda</taxon>
        <taxon>Insecta</taxon>
        <taxon>Pterygota</taxon>
        <taxon>Neoptera</taxon>
        <taxon>Paraneoptera</taxon>
        <taxon>Hemiptera</taxon>
        <taxon>Auchenorrhyncha</taxon>
        <taxon>Membracoidea</taxon>
        <taxon>Cicadellidae</taxon>
        <taxon>Cicadellinae</taxon>
        <taxon>Cicadellini</taxon>
        <taxon>Graphocephala</taxon>
    </lineage>
</organism>
<feature type="compositionally biased region" description="Low complexity" evidence="2">
    <location>
        <begin position="193"/>
        <end position="205"/>
    </location>
</feature>
<feature type="region of interest" description="Disordered" evidence="2">
    <location>
        <begin position="193"/>
        <end position="212"/>
    </location>
</feature>
<dbReference type="InterPro" id="IPR006175">
    <property type="entry name" value="YjgF/YER057c/UK114"/>
</dbReference>
<dbReference type="NCBIfam" id="TIGR00004">
    <property type="entry name" value="Rid family detoxifying hydrolase"/>
    <property type="match status" value="1"/>
</dbReference>
<proteinExistence type="inferred from homology"/>
<sequence>MDQCGISIGPPFVTSVAAFSMCNKMGVFHSVFIFCLTYFLSGTDAGLTSMSESFENVNIFHRLQICSENAPKPVGPYSQAIQFGRTVYVSAVLGMDKDTMKLVPGGAEAEVKQALENLSAILDEANTHFSNVVKTTVYLHDMNDFLAVNKQYKEYFRHPYPARTTLEVSKLPLGAKVAIEAIVGLGDSWSVTHASTTDATGTTEGSLEEIHM</sequence>
<dbReference type="CDD" id="cd00448">
    <property type="entry name" value="YjgF_YER057c_UK114_family"/>
    <property type="match status" value="1"/>
</dbReference>
<dbReference type="InterPro" id="IPR035959">
    <property type="entry name" value="RutC-like_sf"/>
</dbReference>
<reference evidence="3" key="1">
    <citation type="submission" date="2015-11" db="EMBL/GenBank/DDBJ databases">
        <title>De novo transcriptome assembly of four potential Pierce s Disease insect vectors from Arizona vineyards.</title>
        <authorList>
            <person name="Tassone E.E."/>
        </authorList>
    </citation>
    <scope>NUCLEOTIDE SEQUENCE</scope>
</reference>
<comment type="similarity">
    <text evidence="1">Belongs to the RutC family.</text>
</comment>
<dbReference type="PANTHER" id="PTHR11803:SF39">
    <property type="entry name" value="2-IMINOBUTANOATE_2-IMINOPROPANOATE DEAMINASE"/>
    <property type="match status" value="1"/>
</dbReference>
<gene>
    <name evidence="3" type="ORF">g.50549</name>
</gene>
<dbReference type="PANTHER" id="PTHR11803">
    <property type="entry name" value="2-IMINOBUTANOATE/2-IMINOPROPANOATE DEAMINASE RIDA"/>
    <property type="match status" value="1"/>
</dbReference>
<dbReference type="GO" id="GO:0005739">
    <property type="term" value="C:mitochondrion"/>
    <property type="evidence" value="ECO:0007669"/>
    <property type="project" value="TreeGrafter"/>
</dbReference>
<dbReference type="AlphaFoldDB" id="A0A1B6MNX9"/>
<dbReference type="Gene3D" id="3.30.1330.40">
    <property type="entry name" value="RutC-like"/>
    <property type="match status" value="1"/>
</dbReference>
<name>A0A1B6MNX9_9HEMI</name>
<dbReference type="GO" id="GO:0019239">
    <property type="term" value="F:deaminase activity"/>
    <property type="evidence" value="ECO:0007669"/>
    <property type="project" value="TreeGrafter"/>
</dbReference>
<dbReference type="FunFam" id="3.30.1330.40:FF:000001">
    <property type="entry name" value="L-PSP family endoribonuclease"/>
    <property type="match status" value="1"/>
</dbReference>
<dbReference type="SUPFAM" id="SSF55298">
    <property type="entry name" value="YjgF-like"/>
    <property type="match status" value="1"/>
</dbReference>
<dbReference type="GO" id="GO:0005829">
    <property type="term" value="C:cytosol"/>
    <property type="evidence" value="ECO:0007669"/>
    <property type="project" value="TreeGrafter"/>
</dbReference>
<evidence type="ECO:0000313" key="3">
    <source>
        <dbReference type="EMBL" id="JAT37650.1"/>
    </source>
</evidence>
<dbReference type="Pfam" id="PF01042">
    <property type="entry name" value="Ribonuc_L-PSP"/>
    <property type="match status" value="1"/>
</dbReference>
<dbReference type="InterPro" id="IPR006056">
    <property type="entry name" value="RidA"/>
</dbReference>
<evidence type="ECO:0000256" key="1">
    <source>
        <dbReference type="ARBA" id="ARBA00010552"/>
    </source>
</evidence>
<accession>A0A1B6MNX9</accession>
<protein>
    <submittedName>
        <fullName evidence="3">Uncharacterized protein</fullName>
    </submittedName>
</protein>
<dbReference type="EMBL" id="GEBQ01002327">
    <property type="protein sequence ID" value="JAT37650.1"/>
    <property type="molecule type" value="Transcribed_RNA"/>
</dbReference>
<evidence type="ECO:0000256" key="2">
    <source>
        <dbReference type="SAM" id="MobiDB-lite"/>
    </source>
</evidence>